<evidence type="ECO:0000313" key="2">
    <source>
        <dbReference type="EMBL" id="MBB2924926.1"/>
    </source>
</evidence>
<keyword evidence="2" id="KW-0067">ATP-binding</keyword>
<dbReference type="Gene3D" id="3.40.50.300">
    <property type="entry name" value="P-loop containing nucleotide triphosphate hydrolases"/>
    <property type="match status" value="1"/>
</dbReference>
<feature type="compositionally biased region" description="Basic and acidic residues" evidence="1">
    <location>
        <begin position="684"/>
        <end position="693"/>
    </location>
</feature>
<keyword evidence="2" id="KW-0547">Nucleotide-binding</keyword>
<dbReference type="InterPro" id="IPR027417">
    <property type="entry name" value="P-loop_NTPase"/>
</dbReference>
<protein>
    <submittedName>
        <fullName evidence="2">Energy-coupling factor transporter ATP-binding protein EcfA2</fullName>
    </submittedName>
</protein>
<dbReference type="GO" id="GO:0005524">
    <property type="term" value="F:ATP binding"/>
    <property type="evidence" value="ECO:0007669"/>
    <property type="project" value="UniProtKB-KW"/>
</dbReference>
<dbReference type="RefSeq" id="WP_183297705.1">
    <property type="nucleotide sequence ID" value="NZ_JACHVX010000007.1"/>
</dbReference>
<feature type="compositionally biased region" description="Low complexity" evidence="1">
    <location>
        <begin position="152"/>
        <end position="163"/>
    </location>
</feature>
<name>A0A7W4YDU2_9CELL</name>
<feature type="region of interest" description="Disordered" evidence="1">
    <location>
        <begin position="126"/>
        <end position="145"/>
    </location>
</feature>
<gene>
    <name evidence="2" type="ORF">FHR80_003864</name>
</gene>
<accession>A0A7W4YDU2</accession>
<proteinExistence type="predicted"/>
<dbReference type="EMBL" id="JACHVX010000007">
    <property type="protein sequence ID" value="MBB2924926.1"/>
    <property type="molecule type" value="Genomic_DNA"/>
</dbReference>
<reference evidence="2 3" key="1">
    <citation type="submission" date="2020-08" db="EMBL/GenBank/DDBJ databases">
        <title>The Agave Microbiome: Exploring the role of microbial communities in plant adaptations to desert environments.</title>
        <authorList>
            <person name="Partida-Martinez L.P."/>
        </authorList>
    </citation>
    <scope>NUCLEOTIDE SEQUENCE [LARGE SCALE GENOMIC DNA]</scope>
    <source>
        <strain evidence="2 3">RAS26</strain>
    </source>
</reference>
<reference evidence="2 3" key="2">
    <citation type="submission" date="2020-08" db="EMBL/GenBank/DDBJ databases">
        <authorList>
            <person name="Partida-Martinez L."/>
            <person name="Huntemann M."/>
            <person name="Clum A."/>
            <person name="Wang J."/>
            <person name="Palaniappan K."/>
            <person name="Ritter S."/>
            <person name="Chen I.-M."/>
            <person name="Stamatis D."/>
            <person name="Reddy T."/>
            <person name="O'Malley R."/>
            <person name="Daum C."/>
            <person name="Shapiro N."/>
            <person name="Ivanova N."/>
            <person name="Kyrpides N."/>
            <person name="Woyke T."/>
        </authorList>
    </citation>
    <scope>NUCLEOTIDE SEQUENCE [LARGE SCALE GENOMIC DNA]</scope>
    <source>
        <strain evidence="2 3">RAS26</strain>
    </source>
</reference>
<sequence length="710" mass="72788">MHTELVDALTVLRSRVAETRLALDVASAGPGRVERAQVLDQLDDYLLPRLRAENAPLLVVVGGSTGAGKSTLVNSLLGEQVTTSGVLRPTTRWPVLVHHPLDARWFSTDRVLPGLARLVGARVDLAKSPTDGGRTGASGVAGWSGRGGVAGGPAAAGSAAGDATGTGTGETGTDGHGAGLRLVASPALPPGLALLDAPDIDSVVEENRALATQLLAAADLWLFVTTAARYADAVPWELLGAAARRRVHLALVLDRVDDGTEALVSAHLRQMLDEHDLAEATVLLVPETSTDGGLLPEVAVGAVADWLTALGGDPAARARVIRGTREGVTRDVLVRAEDLARASDDQRAADARLRAAVTAAYEDAATHVERATSDGTMLRGEVLARWQDVVGTGEFLRAVEQKVSGLRDRITAAFRGQRAPEPALAHAIGHGLEAVVLDAAEDAAERAHSAWRTDPAGVALLEGLALSRASGDLRAQVAEQIRAWQSDVLALVEREGADKRTTARAVSYGVNGLGAALMVAVFASTGGLTGAEVGIAGGAAILAQRLLEAVFGDEAVRQLAREAHERLAVRVRAVLAGQAARFTAQLDALGTADASGDALRTAVAQVTTAAARAEGAAAASAADAVGAGAGTETGRLRGAGVLARLAAERGEAAGSGGAHGPTTGGARDRLTPAGTSAERSGAPEPERQPEGRLRSWWRRVTGAPQDGPDA</sequence>
<evidence type="ECO:0000256" key="1">
    <source>
        <dbReference type="SAM" id="MobiDB-lite"/>
    </source>
</evidence>
<feature type="region of interest" description="Disordered" evidence="1">
    <location>
        <begin position="151"/>
        <end position="180"/>
    </location>
</feature>
<feature type="compositionally biased region" description="Gly residues" evidence="1">
    <location>
        <begin position="653"/>
        <end position="663"/>
    </location>
</feature>
<comment type="caution">
    <text evidence="2">The sequence shown here is derived from an EMBL/GenBank/DDBJ whole genome shotgun (WGS) entry which is preliminary data.</text>
</comment>
<feature type="region of interest" description="Disordered" evidence="1">
    <location>
        <begin position="650"/>
        <end position="710"/>
    </location>
</feature>
<dbReference type="Proteomes" id="UP000518206">
    <property type="component" value="Unassembled WGS sequence"/>
</dbReference>
<dbReference type="AlphaFoldDB" id="A0A7W4YDU2"/>
<dbReference type="SUPFAM" id="SSF52540">
    <property type="entry name" value="P-loop containing nucleoside triphosphate hydrolases"/>
    <property type="match status" value="1"/>
</dbReference>
<dbReference type="CDD" id="cd00882">
    <property type="entry name" value="Ras_like_GTPase"/>
    <property type="match status" value="1"/>
</dbReference>
<evidence type="ECO:0000313" key="3">
    <source>
        <dbReference type="Proteomes" id="UP000518206"/>
    </source>
</evidence>
<feature type="compositionally biased region" description="Gly residues" evidence="1">
    <location>
        <begin position="164"/>
        <end position="178"/>
    </location>
</feature>
<organism evidence="2 3">
    <name type="scientific">Cellulomonas cellasea</name>
    <dbReference type="NCBI Taxonomy" id="43670"/>
    <lineage>
        <taxon>Bacteria</taxon>
        <taxon>Bacillati</taxon>
        <taxon>Actinomycetota</taxon>
        <taxon>Actinomycetes</taxon>
        <taxon>Micrococcales</taxon>
        <taxon>Cellulomonadaceae</taxon>
        <taxon>Cellulomonas</taxon>
    </lineage>
</organism>